<dbReference type="RefSeq" id="WP_029252254.1">
    <property type="nucleotide sequence ID" value="NZ_LT629776.1"/>
</dbReference>
<keyword evidence="6" id="KW-0175">Coiled coil</keyword>
<feature type="compositionally biased region" description="Pro residues" evidence="7">
    <location>
        <begin position="1"/>
        <end position="18"/>
    </location>
</feature>
<dbReference type="InterPro" id="IPR052027">
    <property type="entry name" value="PspC"/>
</dbReference>
<dbReference type="EMBL" id="LT629776">
    <property type="protein sequence ID" value="SDS79174.1"/>
    <property type="molecule type" value="Genomic_DNA"/>
</dbReference>
<dbReference type="AlphaFoldDB" id="A0A1H1V326"/>
<evidence type="ECO:0000256" key="2">
    <source>
        <dbReference type="ARBA" id="ARBA00022475"/>
    </source>
</evidence>
<accession>A0A1H1V326</accession>
<proteinExistence type="predicted"/>
<keyword evidence="5 8" id="KW-0472">Membrane</keyword>
<keyword evidence="4 8" id="KW-1133">Transmembrane helix</keyword>
<evidence type="ECO:0000256" key="5">
    <source>
        <dbReference type="ARBA" id="ARBA00023136"/>
    </source>
</evidence>
<feature type="transmembrane region" description="Helical" evidence="8">
    <location>
        <begin position="131"/>
        <end position="149"/>
    </location>
</feature>
<evidence type="ECO:0000256" key="4">
    <source>
        <dbReference type="ARBA" id="ARBA00022989"/>
    </source>
</evidence>
<feature type="transmembrane region" description="Helical" evidence="8">
    <location>
        <begin position="102"/>
        <end position="125"/>
    </location>
</feature>
<dbReference type="Proteomes" id="UP000185663">
    <property type="component" value="Chromosome I"/>
</dbReference>
<comment type="subcellular location">
    <subcellularLocation>
        <location evidence="1">Cell membrane</location>
        <topology evidence="1">Single-pass membrane protein</topology>
    </subcellularLocation>
</comment>
<dbReference type="Pfam" id="PF04024">
    <property type="entry name" value="PspC"/>
    <property type="match status" value="1"/>
</dbReference>
<dbReference type="PANTHER" id="PTHR33885:SF3">
    <property type="entry name" value="PHAGE SHOCK PROTEIN C"/>
    <property type="match status" value="1"/>
</dbReference>
<evidence type="ECO:0000256" key="6">
    <source>
        <dbReference type="SAM" id="Coils"/>
    </source>
</evidence>
<evidence type="ECO:0000256" key="1">
    <source>
        <dbReference type="ARBA" id="ARBA00004162"/>
    </source>
</evidence>
<name>A0A1H1V326_9CELL</name>
<organism evidence="10 11">
    <name type="scientific">Paraoerskovia marina</name>
    <dbReference type="NCBI Taxonomy" id="545619"/>
    <lineage>
        <taxon>Bacteria</taxon>
        <taxon>Bacillati</taxon>
        <taxon>Actinomycetota</taxon>
        <taxon>Actinomycetes</taxon>
        <taxon>Micrococcales</taxon>
        <taxon>Cellulomonadaceae</taxon>
        <taxon>Paraoerskovia</taxon>
    </lineage>
</organism>
<gene>
    <name evidence="10" type="ORF">SAMN04489860_2378</name>
</gene>
<evidence type="ECO:0000256" key="8">
    <source>
        <dbReference type="SAM" id="Phobius"/>
    </source>
</evidence>
<keyword evidence="11" id="KW-1185">Reference proteome</keyword>
<evidence type="ECO:0000256" key="7">
    <source>
        <dbReference type="SAM" id="MobiDB-lite"/>
    </source>
</evidence>
<dbReference type="STRING" id="545619.SAMN04489860_2378"/>
<dbReference type="GO" id="GO:0005886">
    <property type="term" value="C:plasma membrane"/>
    <property type="evidence" value="ECO:0007669"/>
    <property type="project" value="UniProtKB-SubCell"/>
</dbReference>
<feature type="coiled-coil region" evidence="6">
    <location>
        <begin position="200"/>
        <end position="231"/>
    </location>
</feature>
<reference evidence="10 11" key="1">
    <citation type="submission" date="2016-10" db="EMBL/GenBank/DDBJ databases">
        <authorList>
            <person name="de Groot N.N."/>
        </authorList>
    </citation>
    <scope>NUCLEOTIDE SEQUENCE [LARGE SCALE GENOMIC DNA]</scope>
    <source>
        <strain evidence="10 11">DSM 22126</strain>
    </source>
</reference>
<feature type="transmembrane region" description="Helical" evidence="8">
    <location>
        <begin position="60"/>
        <end position="82"/>
    </location>
</feature>
<feature type="transmembrane region" description="Helical" evidence="8">
    <location>
        <begin position="305"/>
        <end position="325"/>
    </location>
</feature>
<evidence type="ECO:0000313" key="10">
    <source>
        <dbReference type="EMBL" id="SDS79174.1"/>
    </source>
</evidence>
<feature type="region of interest" description="Disordered" evidence="7">
    <location>
        <begin position="158"/>
        <end position="180"/>
    </location>
</feature>
<keyword evidence="2" id="KW-1003">Cell membrane</keyword>
<sequence>MENETAPPPPPTPTPPSASSPFFDSIRRLDVSRTDDRWVGGVAAGIAHRFGIDPLIVRGLLVVSVLLSGAGLALYGLAWAFLPEKSDGRIHVEQAFRGDFDVALVGAGAVTIAGFARGDGAWWLFGADLGWLNGLLWLAAVALVVYLAVRAGSEARGAGTTTWQGTSEFTDGATPYGPQTSAQAAAAADAESAASTAEARARARAEAEQARAAAQAQRAQLAAERTAARRAAREAAEAGYPPPAGPTVVGATMGVILLLGAALIAADRAGAVDVPLMLTWVATGAALTGLATIAVGIAGRRSGGLMGLALVLLLAVPVAAVADAVRLPSEAGVRSTIAEGTYTFDSVDDAEAGAAFTAGAVTIDLRDLETRGESVTIPLALALGDIDVLLPADTPAAAEVELWAGQVNWIDDDGLVTSRSTVGPEPVRFDTGDPGTPEITLDITGLAGTVDIVEAS</sequence>
<dbReference type="OrthoDB" id="7359894at2"/>
<dbReference type="PANTHER" id="PTHR33885">
    <property type="entry name" value="PHAGE SHOCK PROTEIN C"/>
    <property type="match status" value="1"/>
</dbReference>
<feature type="compositionally biased region" description="Polar residues" evidence="7">
    <location>
        <begin position="159"/>
        <end position="169"/>
    </location>
</feature>
<feature type="region of interest" description="Disordered" evidence="7">
    <location>
        <begin position="1"/>
        <end position="21"/>
    </location>
</feature>
<keyword evidence="3 8" id="KW-0812">Transmembrane</keyword>
<feature type="domain" description="Phage shock protein PspC N-terminal" evidence="9">
    <location>
        <begin position="34"/>
        <end position="85"/>
    </location>
</feature>
<feature type="transmembrane region" description="Helical" evidence="8">
    <location>
        <begin position="278"/>
        <end position="298"/>
    </location>
</feature>
<protein>
    <submittedName>
        <fullName evidence="10">Phage shock protein PspC (Stress-responsive transcriptional regulator)</fullName>
    </submittedName>
</protein>
<evidence type="ECO:0000256" key="3">
    <source>
        <dbReference type="ARBA" id="ARBA00022692"/>
    </source>
</evidence>
<dbReference type="eggNOG" id="COG1983">
    <property type="taxonomic scope" value="Bacteria"/>
</dbReference>
<dbReference type="InterPro" id="IPR007168">
    <property type="entry name" value="Phageshock_PspC_N"/>
</dbReference>
<evidence type="ECO:0000259" key="9">
    <source>
        <dbReference type="Pfam" id="PF04024"/>
    </source>
</evidence>
<evidence type="ECO:0000313" key="11">
    <source>
        <dbReference type="Proteomes" id="UP000185663"/>
    </source>
</evidence>
<feature type="transmembrane region" description="Helical" evidence="8">
    <location>
        <begin position="248"/>
        <end position="266"/>
    </location>
</feature>